<dbReference type="InterPro" id="IPR009057">
    <property type="entry name" value="Homeodomain-like_sf"/>
</dbReference>
<reference evidence="9 10" key="1">
    <citation type="journal article" date="2019" name="Sci. Rep.">
        <title>Extended insight into the Mycobacterium chelonae-abscessus complex through whole genome sequencing of Mycobacterium salmoniphilum outbreak and Mycobacterium salmoniphilum-like strains.</title>
        <authorList>
            <person name="Behra P.R.K."/>
            <person name="Das S."/>
            <person name="Pettersson B.M.F."/>
            <person name="Shirreff L."/>
            <person name="DuCote T."/>
            <person name="Jacobsson K.G."/>
            <person name="Ennis D.G."/>
            <person name="Kirsebom L.A."/>
        </authorList>
    </citation>
    <scope>NUCLEOTIDE SEQUENCE [LARGE SCALE GENOMIC DNA]</scope>
    <source>
        <strain evidence="8 9">CCUG 60883</strain>
        <strain evidence="7 10">CCUG 60885</strain>
    </source>
</reference>
<keyword evidence="2" id="KW-0805">Transcription regulation</keyword>
<organism evidence="7 10">
    <name type="scientific">Mycobacteroides salmoniphilum</name>
    <dbReference type="NCBI Taxonomy" id="404941"/>
    <lineage>
        <taxon>Bacteria</taxon>
        <taxon>Bacillati</taxon>
        <taxon>Actinomycetota</taxon>
        <taxon>Actinomycetes</taxon>
        <taxon>Mycobacteriales</taxon>
        <taxon>Mycobacteriaceae</taxon>
        <taxon>Mycobacteroides</taxon>
    </lineage>
</organism>
<feature type="domain" description="HTH tetR-type" evidence="6">
    <location>
        <begin position="10"/>
        <end position="70"/>
    </location>
</feature>
<proteinExistence type="predicted"/>
<evidence type="ECO:0000313" key="9">
    <source>
        <dbReference type="Proteomes" id="UP000294844"/>
    </source>
</evidence>
<evidence type="ECO:0000256" key="4">
    <source>
        <dbReference type="ARBA" id="ARBA00023163"/>
    </source>
</evidence>
<gene>
    <name evidence="8" type="ORF">CCUG60883_00757</name>
    <name evidence="7" type="ORF">CCUG60885_03607</name>
</gene>
<evidence type="ECO:0000256" key="5">
    <source>
        <dbReference type="PROSITE-ProRule" id="PRU00335"/>
    </source>
</evidence>
<dbReference type="Gene3D" id="1.10.357.10">
    <property type="entry name" value="Tetracycline Repressor, domain 2"/>
    <property type="match status" value="1"/>
</dbReference>
<evidence type="ECO:0000313" key="8">
    <source>
        <dbReference type="EMBL" id="TEA07694.1"/>
    </source>
</evidence>
<comment type="caution">
    <text evidence="7">The sequence shown here is derived from an EMBL/GenBank/DDBJ whole genome shotgun (WGS) entry which is preliminary data.</text>
</comment>
<name>A0A4R8SCR1_9MYCO</name>
<evidence type="ECO:0000313" key="10">
    <source>
        <dbReference type="Proteomes" id="UP000295685"/>
    </source>
</evidence>
<evidence type="ECO:0000256" key="2">
    <source>
        <dbReference type="ARBA" id="ARBA00023015"/>
    </source>
</evidence>
<dbReference type="AlphaFoldDB" id="A0A4R8SCR1"/>
<dbReference type="PROSITE" id="PS50977">
    <property type="entry name" value="HTH_TETR_2"/>
    <property type="match status" value="1"/>
</dbReference>
<dbReference type="InterPro" id="IPR036271">
    <property type="entry name" value="Tet_transcr_reg_TetR-rel_C_sf"/>
</dbReference>
<dbReference type="Proteomes" id="UP000295685">
    <property type="component" value="Unassembled WGS sequence"/>
</dbReference>
<protein>
    <recommendedName>
        <fullName evidence="6">HTH tetR-type domain-containing protein</fullName>
    </recommendedName>
</protein>
<dbReference type="Pfam" id="PF13977">
    <property type="entry name" value="TetR_C_6"/>
    <property type="match status" value="1"/>
</dbReference>
<keyword evidence="4" id="KW-0804">Transcription</keyword>
<dbReference type="InterPro" id="IPR039538">
    <property type="entry name" value="BetI_C"/>
</dbReference>
<dbReference type="SUPFAM" id="SSF46689">
    <property type="entry name" value="Homeodomain-like"/>
    <property type="match status" value="1"/>
</dbReference>
<dbReference type="Proteomes" id="UP000294844">
    <property type="component" value="Unassembled WGS sequence"/>
</dbReference>
<dbReference type="OrthoDB" id="7252896at2"/>
<dbReference type="EMBL" id="PECM01000004">
    <property type="protein sequence ID" value="TEA07694.1"/>
    <property type="molecule type" value="Genomic_DNA"/>
</dbReference>
<evidence type="ECO:0000256" key="1">
    <source>
        <dbReference type="ARBA" id="ARBA00022491"/>
    </source>
</evidence>
<dbReference type="Pfam" id="PF00440">
    <property type="entry name" value="TetR_N"/>
    <property type="match status" value="1"/>
</dbReference>
<dbReference type="GO" id="GO:0003677">
    <property type="term" value="F:DNA binding"/>
    <property type="evidence" value="ECO:0007669"/>
    <property type="project" value="UniProtKB-UniRule"/>
</dbReference>
<evidence type="ECO:0000259" key="6">
    <source>
        <dbReference type="PROSITE" id="PS50977"/>
    </source>
</evidence>
<keyword evidence="9" id="KW-1185">Reference proteome</keyword>
<keyword evidence="3 5" id="KW-0238">DNA-binding</keyword>
<dbReference type="InterPro" id="IPR001647">
    <property type="entry name" value="HTH_TetR"/>
</dbReference>
<evidence type="ECO:0000256" key="3">
    <source>
        <dbReference type="ARBA" id="ARBA00023125"/>
    </source>
</evidence>
<sequence>MSDTTLRDRSRTRTELIDATRRLIDSSGRTRFAVKEVCDEIGYTRGAFYSSFASMDDHLVAVHERQNADLIEAVAGALVHARSVIGDTGDLLAFVNTFISTIAVDRGRLALQSSLVAHAEHNPHLADQLTLERDRLRQTLEPYLLDVVDRAGRELTTDATTFTRAVMAAQSGAAAQLIAPDDPDDIRPLLVATTMFGLSRPRAPAPTGE</sequence>
<evidence type="ECO:0000313" key="7">
    <source>
        <dbReference type="EMBL" id="TDZ93103.1"/>
    </source>
</evidence>
<feature type="DNA-binding region" description="H-T-H motif" evidence="5">
    <location>
        <begin position="33"/>
        <end position="52"/>
    </location>
</feature>
<keyword evidence="1" id="KW-0678">Repressor</keyword>
<dbReference type="SUPFAM" id="SSF48498">
    <property type="entry name" value="Tetracyclin repressor-like, C-terminal domain"/>
    <property type="match status" value="1"/>
</dbReference>
<accession>A0A4R8SCR1</accession>
<dbReference type="EMBL" id="PECK01000007">
    <property type="protein sequence ID" value="TDZ93103.1"/>
    <property type="molecule type" value="Genomic_DNA"/>
</dbReference>